<evidence type="ECO:0000256" key="4">
    <source>
        <dbReference type="ARBA" id="ARBA00022490"/>
    </source>
</evidence>
<name>A0A654KHD1_TAYEM</name>
<keyword evidence="8 11" id="KW-0648">Protein biosynthesis</keyword>
<keyword evidence="6 11" id="KW-0547">Nucleotide-binding</keyword>
<reference evidence="13 14" key="1">
    <citation type="journal article" date="2011" name="J. Bacteriol.">
        <title>Genome sequence of Taylorella equigenitalis MCE9, the causative agent of contagious equine metritis.</title>
        <authorList>
            <person name="Hebert L."/>
            <person name="Moumen B."/>
            <person name="Duquesne F."/>
            <person name="Breuil M.F."/>
            <person name="Laugier C."/>
            <person name="Batto J.M."/>
            <person name="Renault P."/>
            <person name="Petry S."/>
        </authorList>
    </citation>
    <scope>NUCLEOTIDE SEQUENCE [LARGE SCALE GENOMIC DNA]</scope>
    <source>
        <strain evidence="13 14">MCE9</strain>
    </source>
</reference>
<gene>
    <name evidence="11" type="primary">glyS</name>
    <name evidence="13" type="ordered locus">TEQUI_0319</name>
</gene>
<dbReference type="AlphaFoldDB" id="A0A654KHD1"/>
<comment type="similarity">
    <text evidence="2 11">Belongs to the class-II aminoacyl-tRNA synthetase family.</text>
</comment>
<dbReference type="GO" id="GO:0005524">
    <property type="term" value="F:ATP binding"/>
    <property type="evidence" value="ECO:0007669"/>
    <property type="project" value="UniProtKB-UniRule"/>
</dbReference>
<dbReference type="PROSITE" id="PS50861">
    <property type="entry name" value="AA_TRNA_LIGASE_II_GLYAB"/>
    <property type="match status" value="1"/>
</dbReference>
<dbReference type="GO" id="GO:0004814">
    <property type="term" value="F:arginine-tRNA ligase activity"/>
    <property type="evidence" value="ECO:0007669"/>
    <property type="project" value="InterPro"/>
</dbReference>
<dbReference type="HAMAP" id="MF_00255">
    <property type="entry name" value="Gly_tRNA_synth_beta"/>
    <property type="match status" value="1"/>
</dbReference>
<keyword evidence="7 11" id="KW-0067">ATP-binding</keyword>
<evidence type="ECO:0000259" key="12">
    <source>
        <dbReference type="Pfam" id="PF05746"/>
    </source>
</evidence>
<evidence type="ECO:0000256" key="1">
    <source>
        <dbReference type="ARBA" id="ARBA00004496"/>
    </source>
</evidence>
<dbReference type="EC" id="6.1.1.14" evidence="11"/>
<dbReference type="InterPro" id="IPR006194">
    <property type="entry name" value="Gly-tRNA-synth_heterodimer"/>
</dbReference>
<dbReference type="SUPFAM" id="SSF109604">
    <property type="entry name" value="HD-domain/PDEase-like"/>
    <property type="match status" value="1"/>
</dbReference>
<proteinExistence type="inferred from homology"/>
<evidence type="ECO:0000256" key="9">
    <source>
        <dbReference type="ARBA" id="ARBA00023146"/>
    </source>
</evidence>
<dbReference type="PANTHER" id="PTHR30075">
    <property type="entry name" value="GLYCYL-TRNA SYNTHETASE"/>
    <property type="match status" value="1"/>
</dbReference>
<evidence type="ECO:0000256" key="10">
    <source>
        <dbReference type="ARBA" id="ARBA00047937"/>
    </source>
</evidence>
<comment type="subcellular location">
    <subcellularLocation>
        <location evidence="1 11">Cytoplasm</location>
    </subcellularLocation>
</comment>
<dbReference type="InterPro" id="IPR008909">
    <property type="entry name" value="DALR_anticod-bd"/>
</dbReference>
<evidence type="ECO:0000256" key="8">
    <source>
        <dbReference type="ARBA" id="ARBA00022917"/>
    </source>
</evidence>
<evidence type="ECO:0000256" key="5">
    <source>
        <dbReference type="ARBA" id="ARBA00022598"/>
    </source>
</evidence>
<dbReference type="PANTHER" id="PTHR30075:SF2">
    <property type="entry name" value="GLYCINE--TRNA LIGASE, CHLOROPLASTIC_MITOCHONDRIAL 2"/>
    <property type="match status" value="1"/>
</dbReference>
<evidence type="ECO:0000313" key="13">
    <source>
        <dbReference type="EMBL" id="ADU91266.1"/>
    </source>
</evidence>
<dbReference type="GO" id="GO:0006420">
    <property type="term" value="P:arginyl-tRNA aminoacylation"/>
    <property type="evidence" value="ECO:0007669"/>
    <property type="project" value="InterPro"/>
</dbReference>
<dbReference type="GO" id="GO:0005829">
    <property type="term" value="C:cytosol"/>
    <property type="evidence" value="ECO:0007669"/>
    <property type="project" value="TreeGrafter"/>
</dbReference>
<evidence type="ECO:0000256" key="11">
    <source>
        <dbReference type="HAMAP-Rule" id="MF_00255"/>
    </source>
</evidence>
<comment type="catalytic activity">
    <reaction evidence="10 11">
        <text>tRNA(Gly) + glycine + ATP = glycyl-tRNA(Gly) + AMP + diphosphate</text>
        <dbReference type="Rhea" id="RHEA:16013"/>
        <dbReference type="Rhea" id="RHEA-COMP:9664"/>
        <dbReference type="Rhea" id="RHEA-COMP:9683"/>
        <dbReference type="ChEBI" id="CHEBI:30616"/>
        <dbReference type="ChEBI" id="CHEBI:33019"/>
        <dbReference type="ChEBI" id="CHEBI:57305"/>
        <dbReference type="ChEBI" id="CHEBI:78442"/>
        <dbReference type="ChEBI" id="CHEBI:78522"/>
        <dbReference type="ChEBI" id="CHEBI:456215"/>
        <dbReference type="EC" id="6.1.1.14"/>
    </reaction>
</comment>
<evidence type="ECO:0000256" key="3">
    <source>
        <dbReference type="ARBA" id="ARBA00011209"/>
    </source>
</evidence>
<protein>
    <recommendedName>
        <fullName evidence="11">Glycine--tRNA ligase beta subunit</fullName>
        <ecNumber evidence="11">6.1.1.14</ecNumber>
    </recommendedName>
    <alternativeName>
        <fullName evidence="11">Glycyl-tRNA synthetase beta subunit</fullName>
        <shortName evidence="11">GlyRS</shortName>
    </alternativeName>
</protein>
<dbReference type="NCBIfam" id="TIGR00211">
    <property type="entry name" value="glyS"/>
    <property type="match status" value="1"/>
</dbReference>
<dbReference type="InterPro" id="IPR015944">
    <property type="entry name" value="Gly-tRNA-synth_bsu"/>
</dbReference>
<dbReference type="GO" id="GO:0004820">
    <property type="term" value="F:glycine-tRNA ligase activity"/>
    <property type="evidence" value="ECO:0007669"/>
    <property type="project" value="UniProtKB-UniRule"/>
</dbReference>
<accession>A0A654KHD1</accession>
<keyword evidence="9 11" id="KW-0030">Aminoacyl-tRNA synthetase</keyword>
<keyword evidence="5 11" id="KW-0436">Ligase</keyword>
<dbReference type="Proteomes" id="UP000007472">
    <property type="component" value="Chromosome"/>
</dbReference>
<dbReference type="KEGG" id="teq:TEQUI_0319"/>
<dbReference type="EMBL" id="CP002456">
    <property type="protein sequence ID" value="ADU91266.1"/>
    <property type="molecule type" value="Genomic_DNA"/>
</dbReference>
<evidence type="ECO:0000256" key="7">
    <source>
        <dbReference type="ARBA" id="ARBA00022840"/>
    </source>
</evidence>
<organism evidence="13 14">
    <name type="scientific">Taylorella equigenitalis (strain MCE9)</name>
    <dbReference type="NCBI Taxonomy" id="937774"/>
    <lineage>
        <taxon>Bacteria</taxon>
        <taxon>Pseudomonadati</taxon>
        <taxon>Pseudomonadota</taxon>
        <taxon>Betaproteobacteria</taxon>
        <taxon>Burkholderiales</taxon>
        <taxon>Alcaligenaceae</taxon>
        <taxon>Taylorella</taxon>
    </lineage>
</organism>
<evidence type="ECO:0000256" key="2">
    <source>
        <dbReference type="ARBA" id="ARBA00008226"/>
    </source>
</evidence>
<dbReference type="Pfam" id="PF02092">
    <property type="entry name" value="tRNA_synt_2f"/>
    <property type="match status" value="1"/>
</dbReference>
<comment type="subunit">
    <text evidence="3 11">Tetramer of two alpha and two beta subunits.</text>
</comment>
<keyword evidence="4 11" id="KW-0963">Cytoplasm</keyword>
<dbReference type="Pfam" id="PF05746">
    <property type="entry name" value="DALR_1"/>
    <property type="match status" value="1"/>
</dbReference>
<evidence type="ECO:0000313" key="14">
    <source>
        <dbReference type="Proteomes" id="UP000007472"/>
    </source>
</evidence>
<dbReference type="GO" id="GO:0006426">
    <property type="term" value="P:glycyl-tRNA aminoacylation"/>
    <property type="evidence" value="ECO:0007669"/>
    <property type="project" value="UniProtKB-UniRule"/>
</dbReference>
<evidence type="ECO:0000256" key="6">
    <source>
        <dbReference type="ARBA" id="ARBA00022741"/>
    </source>
</evidence>
<dbReference type="PRINTS" id="PR01045">
    <property type="entry name" value="TRNASYNTHGB"/>
</dbReference>
<feature type="domain" description="DALR anticodon binding" evidence="12">
    <location>
        <begin position="599"/>
        <end position="694"/>
    </location>
</feature>
<sequence length="706" mass="79109">MSNQSLLIELFTEELPPKALRNLSEVFASEIVKGLVKINLLEGDSESHEKYTVFATPRRLAVLVRDVLDVGPEQPFTEKLMPKKVGLDSEGNATAALTKKLESKGMGNFAVSDLQVKSDGKQDYLYLSGINAGRSLKADLQAIFQHAVDSLPIPKVMRYQLADGKTSVKFVRPVHGLVAMHGSEVIDISAFGINSSNVTHGHRFMGKYSFEVSSADSYEKQLLDEGMVVASYSERMNYISSKLESISSELGLNLGSGDEVNNLIEEVTSLVEYPEIYVGEFEEKFLQVPSECLILTMRLNQKYFPLFNPDGSLSNKFLIVSNMKVSNPSNIIEGNQRVVRPRLADAEFFYETDKKLSFEQMLEPLKTVVYHNKIGSQFERVERIEKIAKFLASKLGADESLASRAALLSKADLSSNMVGEFPELQGIMGSYYSKLQGEPEEIYDAIKDQYKLKFDREYSNKSVTSLALYLADRIETLIGIWGIGSAPTGERDPYGLRRAALGLISAIESLSGSENENSLNLSEILHFAQTLFSDIPKSTAIEVEVFIYDRLKNQLYNTYSKQLVDSVLTNKTHINDVVPRIKALSDFSKTSEASSLATANKRISNILKKINYQLPAIDKTLFKAEAEKNLYESYVQIKDELKSKFTSKNYNEVFLKLSTLRDSVDKFFEDVMVMDEDIAIRNNRLALLKELHEHMNLVADISLLAN</sequence>